<dbReference type="GO" id="GO:0016887">
    <property type="term" value="F:ATP hydrolysis activity"/>
    <property type="evidence" value="ECO:0007669"/>
    <property type="project" value="InterPro"/>
</dbReference>
<sequence length="1303" mass="140670">MDDDDAAPTTTAYVRTSDRFHPLEHANVFSTATLSWIDPLIRKGAAQPLQEDDVWPLPANDTAAVVSARFLHQWSIEIAKATPKLSHAIWRTFRREILLTLGLNVVAASFNLLQPWLIKSIVQFIQHDGDDGTPVTTSMGVSSGYGLAALLASSSFLSILCGDYAQTKAAQIGCNVKSIFIDVVFLKTLQLSGTSKQSLTSGDVVTMTTVDSEKMLLGFWMGFWAIIAPAMLLAIMVLMGIELGAVVGAIAGVLMFAFLGAGYYSGSQVGAVKRRLLVVQAERVKLMSEILQGIRVVKLYAWETHLEAHITAVRLREFQLIRTYQVMRVVNTVTLYAAPLVTMAVSLLTYVALGHEMQSTTAFTVLALMNTASLPCMIFSNAVMHATDAFASCDRVNAFLLCDATAPLGLPPPSSRVSTRVSSRVSSRMSSRGPSRALSSSPPVATTASPPTTTEIALVDATLAWHKTPTLHRISVSIATTTPSLTIVVGPVGSGKSSLVHALLGEMPLVDGRRRVATNVAFANQEAWIQHDTLRNNILFGDHLDAAKYGAVLDACQLRHDLASLPAGDATEIGERGINLSGGQKARVSLARALYKSNADVFLLDDPLSALDVHVASSVFRDGIQGLLKRKTVVLVLNSHYYLLPLADRVLVMADGCIVGDGPFDALQDAFPDLVATHATETKVVPASSEHATPIMDNQATADDETKTSRPTLMTTEDRVNGAVSLQTYATYFGSSGWNSAVVVATIVLSYGACQGCVVAGDVYLGHWATTASLAKSLGAGGVYGGIMLGALTLVVGRSLFALYIAQKCSLHLHARLFRKVLSLPVPTFFDVTPLGRILNRFATDLDTLDSQIPFYGYLLLQFLFQILAVLVVCGLSTPYVLLLYPLMGFLFYKAQTYFNPASGALKRLELVTRSPLVTLVAEALDGLTTIRAFGLAATFVVWNRTRLDAHMRYFSTFYLSRCWFQMRLDMLSAGIVVAVAFLCIGLRSSIGVVAAGLSLTYAAQLSAFLSKAAMFYNNMDNMMTCVERLAHYDSLPGEDDVQEQDIHTSRTMLEADAAWPSEACITLTNVSMRYRHDLPLVLRDINLVIPGRTKVGVCGRTGSGKSSFVSALFRLVSVDAGVIAIDGVDIASISVTSLRSQLTIIPQDPVLFSGSLRFNLDPSGDANDAALWAALKHVQLASYIKSLGGLDFDVSERGANLSVGQRQLVCIARALLRQSKIVVLDEATANVDVASDRLIQDAIRTCFVNVTLLVIAHRLETILHCDRILVLEKGQVDEFDAPATLLQQRGTFHGLMQQAGLA</sequence>
<feature type="transmembrane region" description="Helical" evidence="10">
    <location>
        <begin position="969"/>
        <end position="988"/>
    </location>
</feature>
<feature type="domain" description="ABC transporter" evidence="11">
    <location>
        <begin position="1066"/>
        <end position="1299"/>
    </location>
</feature>
<feature type="transmembrane region" description="Helical" evidence="10">
    <location>
        <begin position="817"/>
        <end position="839"/>
    </location>
</feature>
<dbReference type="InterPro" id="IPR050173">
    <property type="entry name" value="ABC_transporter_C-like"/>
</dbReference>
<dbReference type="InterPro" id="IPR003439">
    <property type="entry name" value="ABC_transporter-like_ATP-bd"/>
</dbReference>
<dbReference type="CDD" id="cd03244">
    <property type="entry name" value="ABCC_MRP_domain2"/>
    <property type="match status" value="1"/>
</dbReference>
<dbReference type="GO" id="GO:0140359">
    <property type="term" value="F:ABC-type transporter activity"/>
    <property type="evidence" value="ECO:0007669"/>
    <property type="project" value="InterPro"/>
</dbReference>
<evidence type="ECO:0000256" key="1">
    <source>
        <dbReference type="ARBA" id="ARBA00004128"/>
    </source>
</evidence>
<dbReference type="InterPro" id="IPR003593">
    <property type="entry name" value="AAA+_ATPase"/>
</dbReference>
<dbReference type="InterPro" id="IPR017871">
    <property type="entry name" value="ABC_transporter-like_CS"/>
</dbReference>
<dbReference type="PANTHER" id="PTHR24223:SF443">
    <property type="entry name" value="MULTIDRUG-RESISTANCE LIKE PROTEIN 1, ISOFORM I"/>
    <property type="match status" value="1"/>
</dbReference>
<dbReference type="InterPro" id="IPR011527">
    <property type="entry name" value="ABC1_TM_dom"/>
</dbReference>
<dbReference type="KEGG" id="spar:SPRG_12490"/>
<dbReference type="STRING" id="695850.A0A067C3Y7"/>
<proteinExistence type="predicted"/>
<evidence type="ECO:0000256" key="5">
    <source>
        <dbReference type="ARBA" id="ARBA00022741"/>
    </source>
</evidence>
<dbReference type="InterPro" id="IPR044726">
    <property type="entry name" value="ABCC_6TM_D2"/>
</dbReference>
<evidence type="ECO:0000313" key="13">
    <source>
        <dbReference type="EMBL" id="KDO21527.1"/>
    </source>
</evidence>
<evidence type="ECO:0000256" key="10">
    <source>
        <dbReference type="SAM" id="Phobius"/>
    </source>
</evidence>
<dbReference type="PANTHER" id="PTHR24223">
    <property type="entry name" value="ATP-BINDING CASSETTE SUB-FAMILY C"/>
    <property type="match status" value="1"/>
</dbReference>
<dbReference type="GeneID" id="24134445"/>
<evidence type="ECO:0008006" key="15">
    <source>
        <dbReference type="Google" id="ProtNLM"/>
    </source>
</evidence>
<keyword evidence="2" id="KW-0813">Transport</keyword>
<dbReference type="PROSITE" id="PS00211">
    <property type="entry name" value="ABC_TRANSPORTER_1"/>
    <property type="match status" value="2"/>
</dbReference>
<keyword evidence="8 10" id="KW-0472">Membrane</keyword>
<keyword evidence="5" id="KW-0547">Nucleotide-binding</keyword>
<dbReference type="VEuPathDB" id="FungiDB:SPRG_12490"/>
<feature type="transmembrane region" description="Helical" evidence="10">
    <location>
        <begin position="138"/>
        <end position="161"/>
    </location>
</feature>
<feature type="transmembrane region" description="Helical" evidence="10">
    <location>
        <begin position="217"/>
        <end position="239"/>
    </location>
</feature>
<feature type="domain" description="ABC transmembrane type-1" evidence="12">
    <location>
        <begin position="745"/>
        <end position="1022"/>
    </location>
</feature>
<keyword evidence="6" id="KW-0067">ATP-binding</keyword>
<dbReference type="CDD" id="cd18579">
    <property type="entry name" value="ABC_6TM_ABCC_D1"/>
    <property type="match status" value="1"/>
</dbReference>
<evidence type="ECO:0000256" key="8">
    <source>
        <dbReference type="ARBA" id="ARBA00023136"/>
    </source>
</evidence>
<feature type="transmembrane region" description="Helical" evidence="10">
    <location>
        <begin position="783"/>
        <end position="805"/>
    </location>
</feature>
<dbReference type="FunFam" id="3.40.50.300:FF:000997">
    <property type="entry name" value="Multidrug resistance-associated protein 1"/>
    <property type="match status" value="1"/>
</dbReference>
<dbReference type="CDD" id="cd03250">
    <property type="entry name" value="ABCC_MRP_domain1"/>
    <property type="match status" value="1"/>
</dbReference>
<feature type="compositionally biased region" description="Low complexity" evidence="9">
    <location>
        <begin position="415"/>
        <end position="451"/>
    </location>
</feature>
<feature type="transmembrane region" description="Helical" evidence="10">
    <location>
        <begin position="97"/>
        <end position="118"/>
    </location>
</feature>
<dbReference type="PROSITE" id="PS50929">
    <property type="entry name" value="ABC_TM1F"/>
    <property type="match status" value="2"/>
</dbReference>
<comment type="subcellular location">
    <subcellularLocation>
        <location evidence="1">Vacuole membrane</location>
        <topology evidence="1">Multi-pass membrane protein</topology>
    </subcellularLocation>
</comment>
<dbReference type="SUPFAM" id="SSF90123">
    <property type="entry name" value="ABC transporter transmembrane region"/>
    <property type="match status" value="2"/>
</dbReference>
<dbReference type="GO" id="GO:0005774">
    <property type="term" value="C:vacuolar membrane"/>
    <property type="evidence" value="ECO:0007669"/>
    <property type="project" value="UniProtKB-SubCell"/>
</dbReference>
<name>A0A067C3Y7_SAPPC</name>
<dbReference type="GO" id="GO:0005524">
    <property type="term" value="F:ATP binding"/>
    <property type="evidence" value="ECO:0007669"/>
    <property type="project" value="UniProtKB-KW"/>
</dbReference>
<evidence type="ECO:0000256" key="6">
    <source>
        <dbReference type="ARBA" id="ARBA00022840"/>
    </source>
</evidence>
<gene>
    <name evidence="13" type="ORF">SPRG_12490</name>
</gene>
<dbReference type="OMA" id="CPSDACE"/>
<evidence type="ECO:0000256" key="2">
    <source>
        <dbReference type="ARBA" id="ARBA00022448"/>
    </source>
</evidence>
<dbReference type="InterPro" id="IPR027417">
    <property type="entry name" value="P-loop_NTPase"/>
</dbReference>
<dbReference type="InterPro" id="IPR044746">
    <property type="entry name" value="ABCC_6TM_D1"/>
</dbReference>
<dbReference type="EMBL" id="KK583286">
    <property type="protein sequence ID" value="KDO21527.1"/>
    <property type="molecule type" value="Genomic_DNA"/>
</dbReference>
<evidence type="ECO:0000256" key="4">
    <source>
        <dbReference type="ARBA" id="ARBA00022737"/>
    </source>
</evidence>
<feature type="domain" description="ABC transmembrane type-1" evidence="12">
    <location>
        <begin position="98"/>
        <end position="388"/>
    </location>
</feature>
<accession>A0A067C3Y7</accession>
<evidence type="ECO:0000256" key="9">
    <source>
        <dbReference type="SAM" id="MobiDB-lite"/>
    </source>
</evidence>
<evidence type="ECO:0000256" key="7">
    <source>
        <dbReference type="ARBA" id="ARBA00022989"/>
    </source>
</evidence>
<keyword evidence="14" id="KW-1185">Reference proteome</keyword>
<feature type="region of interest" description="Disordered" evidence="9">
    <location>
        <begin position="412"/>
        <end position="451"/>
    </location>
</feature>
<dbReference type="Proteomes" id="UP000030745">
    <property type="component" value="Unassembled WGS sequence"/>
</dbReference>
<dbReference type="OrthoDB" id="6500128at2759"/>
<keyword evidence="3 10" id="KW-0812">Transmembrane</keyword>
<dbReference type="Pfam" id="PF00664">
    <property type="entry name" value="ABC_membrane"/>
    <property type="match status" value="2"/>
</dbReference>
<dbReference type="Gene3D" id="1.20.1560.10">
    <property type="entry name" value="ABC transporter type 1, transmembrane domain"/>
    <property type="match status" value="2"/>
</dbReference>
<feature type="transmembrane region" description="Helical" evidence="10">
    <location>
        <begin position="329"/>
        <end position="353"/>
    </location>
</feature>
<protein>
    <recommendedName>
        <fullName evidence="15">ATP-binding Cassette (ABC) Superfamily</fullName>
    </recommendedName>
</protein>
<dbReference type="RefSeq" id="XP_012207793.1">
    <property type="nucleotide sequence ID" value="XM_012352403.1"/>
</dbReference>
<dbReference type="InterPro" id="IPR036640">
    <property type="entry name" value="ABC1_TM_sf"/>
</dbReference>
<evidence type="ECO:0000259" key="11">
    <source>
        <dbReference type="PROSITE" id="PS50893"/>
    </source>
</evidence>
<dbReference type="PROSITE" id="PS50893">
    <property type="entry name" value="ABC_TRANSPORTER_2"/>
    <property type="match status" value="2"/>
</dbReference>
<evidence type="ECO:0000259" key="12">
    <source>
        <dbReference type="PROSITE" id="PS50929"/>
    </source>
</evidence>
<dbReference type="SMART" id="SM00382">
    <property type="entry name" value="AAA"/>
    <property type="match status" value="2"/>
</dbReference>
<feature type="transmembrane region" description="Helical" evidence="10">
    <location>
        <begin position="859"/>
        <end position="885"/>
    </location>
</feature>
<feature type="transmembrane region" description="Helical" evidence="10">
    <location>
        <begin position="245"/>
        <end position="265"/>
    </location>
</feature>
<evidence type="ECO:0000313" key="14">
    <source>
        <dbReference type="Proteomes" id="UP000030745"/>
    </source>
</evidence>
<dbReference type="Pfam" id="PF00005">
    <property type="entry name" value="ABC_tran"/>
    <property type="match status" value="2"/>
</dbReference>
<dbReference type="FunFam" id="1.20.1560.10:FF:000013">
    <property type="entry name" value="ABC transporter C family member 2"/>
    <property type="match status" value="1"/>
</dbReference>
<dbReference type="FunFam" id="3.40.50.300:FF:000163">
    <property type="entry name" value="Multidrug resistance-associated protein member 4"/>
    <property type="match status" value="1"/>
</dbReference>
<organism evidence="13 14">
    <name type="scientific">Saprolegnia parasitica (strain CBS 223.65)</name>
    <dbReference type="NCBI Taxonomy" id="695850"/>
    <lineage>
        <taxon>Eukaryota</taxon>
        <taxon>Sar</taxon>
        <taxon>Stramenopiles</taxon>
        <taxon>Oomycota</taxon>
        <taxon>Saprolegniomycetes</taxon>
        <taxon>Saprolegniales</taxon>
        <taxon>Saprolegniaceae</taxon>
        <taxon>Saprolegnia</taxon>
    </lineage>
</organism>
<dbReference type="SUPFAM" id="SSF52540">
    <property type="entry name" value="P-loop containing nucleoside triphosphate hydrolases"/>
    <property type="match status" value="2"/>
</dbReference>
<evidence type="ECO:0000256" key="3">
    <source>
        <dbReference type="ARBA" id="ARBA00022692"/>
    </source>
</evidence>
<keyword evidence="4" id="KW-0677">Repeat</keyword>
<reference evidence="13 14" key="1">
    <citation type="journal article" date="2013" name="PLoS Genet.">
        <title>Distinctive expansion of potential virulence genes in the genome of the oomycete fish pathogen Saprolegnia parasitica.</title>
        <authorList>
            <person name="Jiang R.H."/>
            <person name="de Bruijn I."/>
            <person name="Haas B.J."/>
            <person name="Belmonte R."/>
            <person name="Lobach L."/>
            <person name="Christie J."/>
            <person name="van den Ackerveken G."/>
            <person name="Bottin A."/>
            <person name="Bulone V."/>
            <person name="Diaz-Moreno S.M."/>
            <person name="Dumas B."/>
            <person name="Fan L."/>
            <person name="Gaulin E."/>
            <person name="Govers F."/>
            <person name="Grenville-Briggs L.J."/>
            <person name="Horner N.R."/>
            <person name="Levin J.Z."/>
            <person name="Mammella M."/>
            <person name="Meijer H.J."/>
            <person name="Morris P."/>
            <person name="Nusbaum C."/>
            <person name="Oome S."/>
            <person name="Phillips A.J."/>
            <person name="van Rooyen D."/>
            <person name="Rzeszutek E."/>
            <person name="Saraiva M."/>
            <person name="Secombes C.J."/>
            <person name="Seidl M.F."/>
            <person name="Snel B."/>
            <person name="Stassen J.H."/>
            <person name="Sykes S."/>
            <person name="Tripathy S."/>
            <person name="van den Berg H."/>
            <person name="Vega-Arreguin J.C."/>
            <person name="Wawra S."/>
            <person name="Young S.K."/>
            <person name="Zeng Q."/>
            <person name="Dieguez-Uribeondo J."/>
            <person name="Russ C."/>
            <person name="Tyler B.M."/>
            <person name="van West P."/>
        </authorList>
    </citation>
    <scope>NUCLEOTIDE SEQUENCE [LARGE SCALE GENOMIC DNA]</scope>
    <source>
        <strain evidence="13 14">CBS 223.65</strain>
    </source>
</reference>
<feature type="domain" description="ABC transporter" evidence="11">
    <location>
        <begin position="456"/>
        <end position="680"/>
    </location>
</feature>
<dbReference type="CDD" id="cd18580">
    <property type="entry name" value="ABC_6TM_ABCC_D2"/>
    <property type="match status" value="1"/>
</dbReference>
<keyword evidence="7 10" id="KW-1133">Transmembrane helix</keyword>
<dbReference type="Gene3D" id="3.40.50.300">
    <property type="entry name" value="P-loop containing nucleotide triphosphate hydrolases"/>
    <property type="match status" value="2"/>
</dbReference>